<keyword evidence="2" id="KW-1185">Reference proteome</keyword>
<proteinExistence type="predicted"/>
<dbReference type="KEGG" id="smo:SELMODRAFT_424837"/>
<dbReference type="InParanoid" id="D8SR63"/>
<dbReference type="HOGENOM" id="CLU_1663724_0_0_1"/>
<gene>
    <name evidence="1" type="ORF">SELMODRAFT_424837</name>
</gene>
<evidence type="ECO:0000313" key="2">
    <source>
        <dbReference type="Proteomes" id="UP000001514"/>
    </source>
</evidence>
<dbReference type="Gramene" id="EFJ13095">
    <property type="protein sequence ID" value="EFJ13095"/>
    <property type="gene ID" value="SELMODRAFT_424837"/>
</dbReference>
<dbReference type="Proteomes" id="UP000001514">
    <property type="component" value="Unassembled WGS sequence"/>
</dbReference>
<sequence>MERNMIPLMVEINRLPSVCFSKALEFVREHVDILRVDRSLYGLFLVLCGTYLQISGYVWDQATNRVEVEPFTDMFLDHYDYSKETRSFSVPYPLWGMENVEEEISAPAKGPLVFNFVDKDGVAKVASFHPVGYGLERPPSVGDEFVCGYRMQIEFAFKR</sequence>
<dbReference type="AlphaFoldDB" id="D8SR63"/>
<organism evidence="2">
    <name type="scientific">Selaginella moellendorffii</name>
    <name type="common">Spikemoss</name>
    <dbReference type="NCBI Taxonomy" id="88036"/>
    <lineage>
        <taxon>Eukaryota</taxon>
        <taxon>Viridiplantae</taxon>
        <taxon>Streptophyta</taxon>
        <taxon>Embryophyta</taxon>
        <taxon>Tracheophyta</taxon>
        <taxon>Lycopodiopsida</taxon>
        <taxon>Selaginellales</taxon>
        <taxon>Selaginellaceae</taxon>
        <taxon>Selaginella</taxon>
    </lineage>
</organism>
<reference evidence="1 2" key="1">
    <citation type="journal article" date="2011" name="Science">
        <title>The Selaginella genome identifies genetic changes associated with the evolution of vascular plants.</title>
        <authorList>
            <person name="Banks J.A."/>
            <person name="Nishiyama T."/>
            <person name="Hasebe M."/>
            <person name="Bowman J.L."/>
            <person name="Gribskov M."/>
            <person name="dePamphilis C."/>
            <person name="Albert V.A."/>
            <person name="Aono N."/>
            <person name="Aoyama T."/>
            <person name="Ambrose B.A."/>
            <person name="Ashton N.W."/>
            <person name="Axtell M.J."/>
            <person name="Barker E."/>
            <person name="Barker M.S."/>
            <person name="Bennetzen J.L."/>
            <person name="Bonawitz N.D."/>
            <person name="Chapple C."/>
            <person name="Cheng C."/>
            <person name="Correa L.G."/>
            <person name="Dacre M."/>
            <person name="DeBarry J."/>
            <person name="Dreyer I."/>
            <person name="Elias M."/>
            <person name="Engstrom E.M."/>
            <person name="Estelle M."/>
            <person name="Feng L."/>
            <person name="Finet C."/>
            <person name="Floyd S.K."/>
            <person name="Frommer W.B."/>
            <person name="Fujita T."/>
            <person name="Gramzow L."/>
            <person name="Gutensohn M."/>
            <person name="Harholt J."/>
            <person name="Hattori M."/>
            <person name="Heyl A."/>
            <person name="Hirai T."/>
            <person name="Hiwatashi Y."/>
            <person name="Ishikawa M."/>
            <person name="Iwata M."/>
            <person name="Karol K.G."/>
            <person name="Koehler B."/>
            <person name="Kolukisaoglu U."/>
            <person name="Kubo M."/>
            <person name="Kurata T."/>
            <person name="Lalonde S."/>
            <person name="Li K."/>
            <person name="Li Y."/>
            <person name="Litt A."/>
            <person name="Lyons E."/>
            <person name="Manning G."/>
            <person name="Maruyama T."/>
            <person name="Michael T.P."/>
            <person name="Mikami K."/>
            <person name="Miyazaki S."/>
            <person name="Morinaga S."/>
            <person name="Murata T."/>
            <person name="Mueller-Roeber B."/>
            <person name="Nelson D.R."/>
            <person name="Obara M."/>
            <person name="Oguri Y."/>
            <person name="Olmstead R.G."/>
            <person name="Onodera N."/>
            <person name="Petersen B.L."/>
            <person name="Pils B."/>
            <person name="Prigge M."/>
            <person name="Rensing S.A."/>
            <person name="Riano-Pachon D.M."/>
            <person name="Roberts A.W."/>
            <person name="Sato Y."/>
            <person name="Scheller H.V."/>
            <person name="Schulz B."/>
            <person name="Schulz C."/>
            <person name="Shakirov E.V."/>
            <person name="Shibagaki N."/>
            <person name="Shinohara N."/>
            <person name="Shippen D.E."/>
            <person name="Soerensen I."/>
            <person name="Sotooka R."/>
            <person name="Sugimoto N."/>
            <person name="Sugita M."/>
            <person name="Sumikawa N."/>
            <person name="Tanurdzic M."/>
            <person name="Theissen G."/>
            <person name="Ulvskov P."/>
            <person name="Wakazuki S."/>
            <person name="Weng J.K."/>
            <person name="Willats W.W."/>
            <person name="Wipf D."/>
            <person name="Wolf P.G."/>
            <person name="Yang L."/>
            <person name="Zimmer A.D."/>
            <person name="Zhu Q."/>
            <person name="Mitros T."/>
            <person name="Hellsten U."/>
            <person name="Loque D."/>
            <person name="Otillar R."/>
            <person name="Salamov A."/>
            <person name="Schmutz J."/>
            <person name="Shapiro H."/>
            <person name="Lindquist E."/>
            <person name="Lucas S."/>
            <person name="Rokhsar D."/>
            <person name="Grigoriev I.V."/>
        </authorList>
    </citation>
    <scope>NUCLEOTIDE SEQUENCE [LARGE SCALE GENOMIC DNA]</scope>
</reference>
<protein>
    <submittedName>
        <fullName evidence="1">Uncharacterized protein</fullName>
    </submittedName>
</protein>
<dbReference type="EMBL" id="GL377635">
    <property type="protein sequence ID" value="EFJ13095.1"/>
    <property type="molecule type" value="Genomic_DNA"/>
</dbReference>
<evidence type="ECO:0000313" key="1">
    <source>
        <dbReference type="EMBL" id="EFJ13095.1"/>
    </source>
</evidence>
<name>D8SR63_SELML</name>
<accession>D8SR63</accession>